<evidence type="ECO:0000313" key="2">
    <source>
        <dbReference type="EMBL" id="KAJ6408264.1"/>
    </source>
</evidence>
<dbReference type="Proteomes" id="UP001162972">
    <property type="component" value="Chromosome 6"/>
</dbReference>
<sequence length="89" mass="9646">MAALSLISALFLFLSLSPSPSSLTPNSFGLSFSSSFSRCACSATKSSSSLHFPFMLLSSELKNPFSFLSRLFSSTRVVYSDDDKVDDDL</sequence>
<dbReference type="AlphaFoldDB" id="A0AAD6JNF6"/>
<name>A0AAD6JNF6_9ROSI</name>
<organism evidence="2 3">
    <name type="scientific">Salix udensis</name>
    <dbReference type="NCBI Taxonomy" id="889485"/>
    <lineage>
        <taxon>Eukaryota</taxon>
        <taxon>Viridiplantae</taxon>
        <taxon>Streptophyta</taxon>
        <taxon>Embryophyta</taxon>
        <taxon>Tracheophyta</taxon>
        <taxon>Spermatophyta</taxon>
        <taxon>Magnoliopsida</taxon>
        <taxon>eudicotyledons</taxon>
        <taxon>Gunneridae</taxon>
        <taxon>Pentapetalae</taxon>
        <taxon>rosids</taxon>
        <taxon>fabids</taxon>
        <taxon>Malpighiales</taxon>
        <taxon>Salicaceae</taxon>
        <taxon>Saliceae</taxon>
        <taxon>Salix</taxon>
    </lineage>
</organism>
<keyword evidence="1" id="KW-0732">Signal</keyword>
<evidence type="ECO:0008006" key="4">
    <source>
        <dbReference type="Google" id="ProtNLM"/>
    </source>
</evidence>
<dbReference type="EMBL" id="JAPFFJ010000016">
    <property type="protein sequence ID" value="KAJ6408264.1"/>
    <property type="molecule type" value="Genomic_DNA"/>
</dbReference>
<reference evidence="2 3" key="1">
    <citation type="journal article" date="2023" name="Int. J. Mol. Sci.">
        <title>De Novo Assembly and Annotation of 11 Diverse Shrub Willow (Salix) Genomes Reveals Novel Gene Organization in Sex-Linked Regions.</title>
        <authorList>
            <person name="Hyden B."/>
            <person name="Feng K."/>
            <person name="Yates T.B."/>
            <person name="Jawdy S."/>
            <person name="Cereghino C."/>
            <person name="Smart L.B."/>
            <person name="Muchero W."/>
        </authorList>
    </citation>
    <scope>NUCLEOTIDE SEQUENCE [LARGE SCALE GENOMIC DNA]</scope>
    <source>
        <tissue evidence="2">Shoot tip</tissue>
    </source>
</reference>
<gene>
    <name evidence="2" type="ORF">OIU84_011556</name>
</gene>
<evidence type="ECO:0000313" key="3">
    <source>
        <dbReference type="Proteomes" id="UP001162972"/>
    </source>
</evidence>
<evidence type="ECO:0000256" key="1">
    <source>
        <dbReference type="SAM" id="SignalP"/>
    </source>
</evidence>
<keyword evidence="3" id="KW-1185">Reference proteome</keyword>
<comment type="caution">
    <text evidence="2">The sequence shown here is derived from an EMBL/GenBank/DDBJ whole genome shotgun (WGS) entry which is preliminary data.</text>
</comment>
<feature type="signal peptide" evidence="1">
    <location>
        <begin position="1"/>
        <end position="22"/>
    </location>
</feature>
<protein>
    <recommendedName>
        <fullName evidence="4">Secreted protein</fullName>
    </recommendedName>
</protein>
<accession>A0AAD6JNF6</accession>
<proteinExistence type="predicted"/>
<feature type="chain" id="PRO_5041973092" description="Secreted protein" evidence="1">
    <location>
        <begin position="23"/>
        <end position="89"/>
    </location>
</feature>